<dbReference type="InterPro" id="IPR004014">
    <property type="entry name" value="ATPase_P-typ_cation-transptr_N"/>
</dbReference>
<reference evidence="3" key="3">
    <citation type="submission" date="2025-09" db="UniProtKB">
        <authorList>
            <consortium name="Ensembl"/>
        </authorList>
    </citation>
    <scope>IDENTIFICATION</scope>
</reference>
<dbReference type="Proteomes" id="UP000472271">
    <property type="component" value="Chromosome 14"/>
</dbReference>
<sequence>MENAHTKSATEVLDNFGVNENTGLTLDQVRTNLDKYGPNGEYFITPVCPTSFHPVTLCGSIHFPGNPTVAVIFRAFLLIVGLKSCRSLWRTVRGNGTGTFTDAHACTGIIRCIKLAKRGETRL</sequence>
<dbReference type="SUPFAM" id="SSF81665">
    <property type="entry name" value="Calcium ATPase, transmembrane domain M"/>
    <property type="match status" value="1"/>
</dbReference>
<dbReference type="InParanoid" id="A0A673BMY7"/>
<feature type="domain" description="Cation-transporting P-type ATPase N-terminal" evidence="2">
    <location>
        <begin position="5"/>
        <end position="39"/>
    </location>
</feature>
<dbReference type="Pfam" id="PF00690">
    <property type="entry name" value="Cation_ATPase_N"/>
    <property type="match status" value="1"/>
</dbReference>
<dbReference type="AlphaFoldDB" id="A0A673BMY7"/>
<proteinExistence type="predicted"/>
<dbReference type="Ensembl" id="ENSSORT00005044228.1">
    <property type="protein sequence ID" value="ENSSORP00005043135.1"/>
    <property type="gene ID" value="ENSSORG00005019955.1"/>
</dbReference>
<name>A0A673BMY7_9TELE</name>
<organism evidence="3 4">
    <name type="scientific">Sphaeramia orbicularis</name>
    <name type="common">orbiculate cardinalfish</name>
    <dbReference type="NCBI Taxonomy" id="375764"/>
    <lineage>
        <taxon>Eukaryota</taxon>
        <taxon>Metazoa</taxon>
        <taxon>Chordata</taxon>
        <taxon>Craniata</taxon>
        <taxon>Vertebrata</taxon>
        <taxon>Euteleostomi</taxon>
        <taxon>Actinopterygii</taxon>
        <taxon>Neopterygii</taxon>
        <taxon>Teleostei</taxon>
        <taxon>Neoteleostei</taxon>
        <taxon>Acanthomorphata</taxon>
        <taxon>Gobiaria</taxon>
        <taxon>Kurtiformes</taxon>
        <taxon>Apogonoidei</taxon>
        <taxon>Apogonidae</taxon>
        <taxon>Apogoninae</taxon>
        <taxon>Sphaeramia</taxon>
    </lineage>
</organism>
<dbReference type="InterPro" id="IPR023298">
    <property type="entry name" value="ATPase_P-typ_TM_dom_sf"/>
</dbReference>
<evidence type="ECO:0000259" key="2">
    <source>
        <dbReference type="Pfam" id="PF00690"/>
    </source>
</evidence>
<evidence type="ECO:0000313" key="3">
    <source>
        <dbReference type="Ensembl" id="ENSSORP00005043135.1"/>
    </source>
</evidence>
<reference evidence="3" key="2">
    <citation type="submission" date="2025-08" db="UniProtKB">
        <authorList>
            <consortium name="Ensembl"/>
        </authorList>
    </citation>
    <scope>IDENTIFICATION</scope>
</reference>
<accession>A0A673BMY7</accession>
<protein>
    <recommendedName>
        <fullName evidence="2">Cation-transporting P-type ATPase N-terminal domain-containing protein</fullName>
    </recommendedName>
</protein>
<keyword evidence="4" id="KW-1185">Reference proteome</keyword>
<evidence type="ECO:0000313" key="4">
    <source>
        <dbReference type="Proteomes" id="UP000472271"/>
    </source>
</evidence>
<keyword evidence="1" id="KW-0460">Magnesium</keyword>
<reference evidence="3" key="1">
    <citation type="submission" date="2019-06" db="EMBL/GenBank/DDBJ databases">
        <authorList>
            <consortium name="Wellcome Sanger Institute Data Sharing"/>
        </authorList>
    </citation>
    <scope>NUCLEOTIDE SEQUENCE [LARGE SCALE GENOMIC DNA]</scope>
</reference>
<evidence type="ECO:0000256" key="1">
    <source>
        <dbReference type="ARBA" id="ARBA00022842"/>
    </source>
</evidence>